<reference evidence="1 2" key="1">
    <citation type="submission" date="2023-11" db="EMBL/GenBank/DDBJ databases">
        <authorList>
            <person name="Ouyang M.-Y."/>
        </authorList>
    </citation>
    <scope>NUCLEOTIDE SEQUENCE [LARGE SCALE GENOMIC DNA]</scope>
    <source>
        <strain evidence="1 2">OY6</strain>
    </source>
</reference>
<protein>
    <submittedName>
        <fullName evidence="1">Uncharacterized protein</fullName>
    </submittedName>
</protein>
<name>A0ABU4UK58_9GAMM</name>
<evidence type="ECO:0000313" key="2">
    <source>
        <dbReference type="Proteomes" id="UP001284537"/>
    </source>
</evidence>
<proteinExistence type="predicted"/>
<sequence>MAFVSESLASTVSSFVSEHEHARALITEKGERNTRWVDAQSNSVLYLLSKEDVAHGIASFEWLFFVDSVALSLRTSGHVGPSSASWQLQRVSSTQAIPEYQRTRLLHLIKDASRAYMKWYDRQFWEAEVWLDSNLSIDSKSTKWLDMNGMGDDNR</sequence>
<keyword evidence="2" id="KW-1185">Reference proteome</keyword>
<comment type="caution">
    <text evidence="1">The sequence shown here is derived from an EMBL/GenBank/DDBJ whole genome shotgun (WGS) entry which is preliminary data.</text>
</comment>
<organism evidence="1 2">
    <name type="scientific">Methylomonas defluvii</name>
    <dbReference type="NCBI Taxonomy" id="3045149"/>
    <lineage>
        <taxon>Bacteria</taxon>
        <taxon>Pseudomonadati</taxon>
        <taxon>Pseudomonadota</taxon>
        <taxon>Gammaproteobacteria</taxon>
        <taxon>Methylococcales</taxon>
        <taxon>Methylococcaceae</taxon>
        <taxon>Methylomonas</taxon>
    </lineage>
</organism>
<dbReference type="EMBL" id="JAXARY010000027">
    <property type="protein sequence ID" value="MDX8129861.1"/>
    <property type="molecule type" value="Genomic_DNA"/>
</dbReference>
<accession>A0ABU4UK58</accession>
<evidence type="ECO:0000313" key="1">
    <source>
        <dbReference type="EMBL" id="MDX8129861.1"/>
    </source>
</evidence>
<dbReference type="Proteomes" id="UP001284537">
    <property type="component" value="Unassembled WGS sequence"/>
</dbReference>
<dbReference type="RefSeq" id="WP_205453599.1">
    <property type="nucleotide sequence ID" value="NZ_JAXARY010000027.1"/>
</dbReference>
<gene>
    <name evidence="1" type="ORF">QLH52_21380</name>
</gene>